<dbReference type="Proteomes" id="UP000248688">
    <property type="component" value="Chromosome"/>
</dbReference>
<keyword evidence="4" id="KW-1185">Reference proteome</keyword>
<dbReference type="SUPFAM" id="SSF49785">
    <property type="entry name" value="Galactose-binding domain-like"/>
    <property type="match status" value="1"/>
</dbReference>
<dbReference type="KEGG" id="est:DN752_01240"/>
<accession>A0A2Z4IEK1</accession>
<dbReference type="InterPro" id="IPR035398">
    <property type="entry name" value="Bac_rhamnosid_C"/>
</dbReference>
<dbReference type="GO" id="GO:0016787">
    <property type="term" value="F:hydrolase activity"/>
    <property type="evidence" value="ECO:0007669"/>
    <property type="project" value="UniProtKB-KW"/>
</dbReference>
<gene>
    <name evidence="3" type="ORF">DN752_01240</name>
</gene>
<name>A0A2Z4IEK1_9BACT</name>
<evidence type="ECO:0000259" key="2">
    <source>
        <dbReference type="Pfam" id="PF17390"/>
    </source>
</evidence>
<dbReference type="InterPro" id="IPR008928">
    <property type="entry name" value="6-hairpin_glycosidase_sf"/>
</dbReference>
<dbReference type="InterPro" id="IPR035396">
    <property type="entry name" value="Bac_rhamnosid6H"/>
</dbReference>
<dbReference type="Gene3D" id="2.60.120.260">
    <property type="entry name" value="Galactose-binding domain-like"/>
    <property type="match status" value="1"/>
</dbReference>
<organism evidence="3 4">
    <name type="scientific">Echinicola strongylocentroti</name>
    <dbReference type="NCBI Taxonomy" id="1795355"/>
    <lineage>
        <taxon>Bacteria</taxon>
        <taxon>Pseudomonadati</taxon>
        <taxon>Bacteroidota</taxon>
        <taxon>Cytophagia</taxon>
        <taxon>Cytophagales</taxon>
        <taxon>Cyclobacteriaceae</taxon>
        <taxon>Echinicola</taxon>
    </lineage>
</organism>
<dbReference type="InterPro" id="IPR008979">
    <property type="entry name" value="Galactose-bd-like_sf"/>
</dbReference>
<evidence type="ECO:0000313" key="3">
    <source>
        <dbReference type="EMBL" id="AWW28863.1"/>
    </source>
</evidence>
<evidence type="ECO:0000259" key="1">
    <source>
        <dbReference type="Pfam" id="PF17389"/>
    </source>
</evidence>
<dbReference type="OrthoDB" id="9815108at2"/>
<dbReference type="SUPFAM" id="SSF48208">
    <property type="entry name" value="Six-hairpin glycosidases"/>
    <property type="match status" value="1"/>
</dbReference>
<feature type="domain" description="Alpha-L-rhamnosidase C-terminal" evidence="2">
    <location>
        <begin position="696"/>
        <end position="767"/>
    </location>
</feature>
<dbReference type="InterPro" id="IPR012341">
    <property type="entry name" value="6hp_glycosidase-like_sf"/>
</dbReference>
<keyword evidence="3" id="KW-0378">Hydrolase</keyword>
<dbReference type="Gene3D" id="2.60.420.10">
    <property type="entry name" value="Maltose phosphorylase, domain 3"/>
    <property type="match status" value="1"/>
</dbReference>
<proteinExistence type="predicted"/>
<dbReference type="Pfam" id="PF17389">
    <property type="entry name" value="Bac_rhamnosid6H"/>
    <property type="match status" value="1"/>
</dbReference>
<dbReference type="AlphaFoldDB" id="A0A2Z4IEK1"/>
<sequence length="811" mass="92424">MPWTRFESLVRDTSNERLWCRFAPFNEPKKTSDMRKATLYLLLFLNSFRGFSQDSVDAAWIWQEEEGAANTWMAFRKTIDLDNVPLEALTKIAVDTKYWLYINGEMVLFEGGLARGAAPNTIYYDPVDFAPYLKKGKNTIAVLVWYWGRTRKTHEDSGFGGLYVEAEWAQDLNTNASWKMMAHPAYDPTSGGGGGSANRVNAYNVKFDARKAMADWTDQAWYTGGFDDSHWHSPTEKGKANSKPWGDMVERSIPQWNDRGLSNYPSLSIKQGKSTIMLPFKNTTDSALVISAKLPFNQQITPYLKVRSKAGNTIVMDTDNPFNLLQSTYITKDGEQEFEGFTWFNGPSVAYTIPKGVEVLELKYRWTGVGEMTGTFQCSDGFYTRLWWMARNTLYVCARDNYMDCPDRERGLWIGDVADQTGAVFYTLDEPGRLLLKKAIDNTIAYSDGDTIQGLAPGFGAYRGTSSELTGQSLQYIDQGIWSYFYNTGDTSTLENAYPAVVDYLKLWKMMPNGLPEHRQGYANWVDWGVDPDPVPVNVILYYMALESAKKMAIALNITEDIPWYTQRINSINENFEDEYWQGSYYGRQNKPLEERTSALAVLSGLANEEHYDILVDSVLLPVQKASPHMEWIVEEAIMRTGQFEKGLLRMKQRYESQVKMGWLTTLYEKYHPQLRGTYNHAWNAPNYVLSRYIAGIKATDVAWSKYEVKPNMAHLTHVKQIVPSVKGDITLEVDKTADTYALDLASPAQTTATVFIPAKELVSVNGKVVWKRGRFKNKLPKVKLLQANEEFISLEVKPGIWRFEATENRK</sequence>
<evidence type="ECO:0000313" key="4">
    <source>
        <dbReference type="Proteomes" id="UP000248688"/>
    </source>
</evidence>
<reference evidence="3 4" key="1">
    <citation type="submission" date="2018-06" db="EMBL/GenBank/DDBJ databases">
        <title>Echinicola strongylocentroti sp. nov., isolated from a sea urchin Strongylocentrotus intermedius.</title>
        <authorList>
            <person name="Bae S.S."/>
        </authorList>
    </citation>
    <scope>NUCLEOTIDE SEQUENCE [LARGE SCALE GENOMIC DNA]</scope>
    <source>
        <strain evidence="3 4">MEBiC08714</strain>
    </source>
</reference>
<dbReference type="EMBL" id="CP030041">
    <property type="protein sequence ID" value="AWW28863.1"/>
    <property type="molecule type" value="Genomic_DNA"/>
</dbReference>
<dbReference type="PANTHER" id="PTHR34987">
    <property type="entry name" value="C, PUTATIVE (AFU_ORTHOLOGUE AFUA_3G02880)-RELATED"/>
    <property type="match status" value="1"/>
</dbReference>
<dbReference type="Pfam" id="PF17390">
    <property type="entry name" value="Bac_rhamnosid_C"/>
    <property type="match status" value="1"/>
</dbReference>
<dbReference type="GO" id="GO:0005975">
    <property type="term" value="P:carbohydrate metabolic process"/>
    <property type="evidence" value="ECO:0007669"/>
    <property type="project" value="InterPro"/>
</dbReference>
<protein>
    <submittedName>
        <fullName evidence="3">Glycoside hydrolase</fullName>
    </submittedName>
</protein>
<dbReference type="PANTHER" id="PTHR34987:SF2">
    <property type="entry name" value="B, PUTATIVE (AFU_ORTHOLOGUE AFUA_7G05040)-RELATED"/>
    <property type="match status" value="1"/>
</dbReference>
<feature type="domain" description="Alpha-L-rhamnosidase six-hairpin glycosidase" evidence="1">
    <location>
        <begin position="372"/>
        <end position="613"/>
    </location>
</feature>
<dbReference type="Gene3D" id="1.50.10.10">
    <property type="match status" value="1"/>
</dbReference>